<accession>A0A1B9H108</accession>
<protein>
    <submittedName>
        <fullName evidence="1">Uncharacterized protein</fullName>
    </submittedName>
</protein>
<proteinExistence type="predicted"/>
<evidence type="ECO:0000313" key="2">
    <source>
        <dbReference type="Proteomes" id="UP000092666"/>
    </source>
</evidence>
<sequence>MYQEVDTEWQKRQGSLITGDSCSAAAIISQGDPSAQGVRGSEEQTISAIREVTQTLQELTTWLMSSEEGTGDTGQSPYFRSQCDALSTAQQHLASIADGNTHFKNPRVQQQQTAHVAAQAEFDTQWDAYHYNLCTSQWQSAIEHTNTSYSFIRQLESSQHPTGPTVGGMMPAQMDPMSQDSSRHSAATCTRLAGYTSGLMNYESHWIAGVVQTYIDALVKKEDAPSVNPNAAESTEDMSSFPAEQPSLTLYWYEQSHAQGAGPSNYC</sequence>
<keyword evidence="2" id="KW-1185">Reference proteome</keyword>
<organism evidence="1 2">
    <name type="scientific">Kwoniella heveanensis BCC8398</name>
    <dbReference type="NCBI Taxonomy" id="1296120"/>
    <lineage>
        <taxon>Eukaryota</taxon>
        <taxon>Fungi</taxon>
        <taxon>Dikarya</taxon>
        <taxon>Basidiomycota</taxon>
        <taxon>Agaricomycotina</taxon>
        <taxon>Tremellomycetes</taxon>
        <taxon>Tremellales</taxon>
        <taxon>Cryptococcaceae</taxon>
        <taxon>Kwoniella</taxon>
    </lineage>
</organism>
<dbReference type="EMBL" id="KI669494">
    <property type="protein sequence ID" value="OCF36966.1"/>
    <property type="molecule type" value="Genomic_DNA"/>
</dbReference>
<reference evidence="2" key="2">
    <citation type="submission" date="2013-12" db="EMBL/GenBank/DDBJ databases">
        <title>Evolution of pathogenesis and genome organization in the Tremellales.</title>
        <authorList>
            <person name="Cuomo C."/>
            <person name="Litvintseva A."/>
            <person name="Heitman J."/>
            <person name="Chen Y."/>
            <person name="Sun S."/>
            <person name="Springer D."/>
            <person name="Dromer F."/>
            <person name="Young S."/>
            <person name="Zeng Q."/>
            <person name="Chapman S."/>
            <person name="Gujja S."/>
            <person name="Saif S."/>
            <person name="Birren B."/>
        </authorList>
    </citation>
    <scope>NUCLEOTIDE SEQUENCE [LARGE SCALE GENOMIC DNA]</scope>
    <source>
        <strain evidence="2">BCC8398</strain>
    </source>
</reference>
<evidence type="ECO:0000313" key="1">
    <source>
        <dbReference type="EMBL" id="OCF36966.1"/>
    </source>
</evidence>
<reference evidence="1 2" key="1">
    <citation type="submission" date="2013-07" db="EMBL/GenBank/DDBJ databases">
        <title>The Genome Sequence of Cryptococcus heveanensis BCC8398.</title>
        <authorList>
            <consortium name="The Broad Institute Genome Sequencing Platform"/>
            <person name="Cuomo C."/>
            <person name="Litvintseva A."/>
            <person name="Chen Y."/>
            <person name="Heitman J."/>
            <person name="Sun S."/>
            <person name="Springer D."/>
            <person name="Dromer F."/>
            <person name="Young S.K."/>
            <person name="Zeng Q."/>
            <person name="Gargeya S."/>
            <person name="Fitzgerald M."/>
            <person name="Abouelleil A."/>
            <person name="Alvarado L."/>
            <person name="Berlin A.M."/>
            <person name="Chapman S.B."/>
            <person name="Dewar J."/>
            <person name="Goldberg J."/>
            <person name="Griggs A."/>
            <person name="Gujja S."/>
            <person name="Hansen M."/>
            <person name="Howarth C."/>
            <person name="Imamovic A."/>
            <person name="Larimer J."/>
            <person name="McCowan C."/>
            <person name="Murphy C."/>
            <person name="Pearson M."/>
            <person name="Priest M."/>
            <person name="Roberts A."/>
            <person name="Saif S."/>
            <person name="Shea T."/>
            <person name="Sykes S."/>
            <person name="Wortman J."/>
            <person name="Nusbaum C."/>
            <person name="Birren B."/>
        </authorList>
    </citation>
    <scope>NUCLEOTIDE SEQUENCE [LARGE SCALE GENOMIC DNA]</scope>
    <source>
        <strain evidence="1 2">BCC8398</strain>
    </source>
</reference>
<gene>
    <name evidence="1" type="ORF">I316_01564</name>
</gene>
<dbReference type="AlphaFoldDB" id="A0A1B9H108"/>
<dbReference type="Proteomes" id="UP000092666">
    <property type="component" value="Unassembled WGS sequence"/>
</dbReference>
<name>A0A1B9H108_9TREE</name>